<dbReference type="SUPFAM" id="SSF63882">
    <property type="entry name" value="MoeA N-terminal region -like"/>
    <property type="match status" value="1"/>
</dbReference>
<dbReference type="GO" id="GO:0005829">
    <property type="term" value="C:cytosol"/>
    <property type="evidence" value="ECO:0007669"/>
    <property type="project" value="TreeGrafter"/>
</dbReference>
<evidence type="ECO:0000256" key="10">
    <source>
        <dbReference type="ARBA" id="ARBA00047317"/>
    </source>
</evidence>
<evidence type="ECO:0000313" key="14">
    <source>
        <dbReference type="Proteomes" id="UP000074382"/>
    </source>
</evidence>
<dbReference type="SMART" id="SM00852">
    <property type="entry name" value="MoCF_biosynth"/>
    <property type="match status" value="1"/>
</dbReference>
<dbReference type="NCBIfam" id="NF045515">
    <property type="entry name" value="Glp_gephyrin"/>
    <property type="match status" value="1"/>
</dbReference>
<evidence type="ECO:0000256" key="8">
    <source>
        <dbReference type="ARBA" id="ARBA00022842"/>
    </source>
</evidence>
<evidence type="ECO:0000256" key="1">
    <source>
        <dbReference type="ARBA" id="ARBA00001946"/>
    </source>
</evidence>
<comment type="similarity">
    <text evidence="4 11">Belongs to the MoeA family.</text>
</comment>
<evidence type="ECO:0000256" key="9">
    <source>
        <dbReference type="ARBA" id="ARBA00023150"/>
    </source>
</evidence>
<proteinExistence type="inferred from homology"/>
<dbReference type="FunFam" id="3.40.980.10:FF:000004">
    <property type="entry name" value="Molybdopterin molybdenumtransferase"/>
    <property type="match status" value="1"/>
</dbReference>
<dbReference type="EMBL" id="LGEM01000022">
    <property type="protein sequence ID" value="KUP97604.1"/>
    <property type="molecule type" value="Genomic_DNA"/>
</dbReference>
<evidence type="ECO:0000259" key="12">
    <source>
        <dbReference type="SMART" id="SM00852"/>
    </source>
</evidence>
<keyword evidence="9 11" id="KW-0501">Molybdenum cofactor biosynthesis</keyword>
<dbReference type="EC" id="2.10.1.1" evidence="11"/>
<evidence type="ECO:0000256" key="6">
    <source>
        <dbReference type="ARBA" id="ARBA00022679"/>
    </source>
</evidence>
<evidence type="ECO:0000256" key="2">
    <source>
        <dbReference type="ARBA" id="ARBA00002901"/>
    </source>
</evidence>
<dbReference type="InterPro" id="IPR036425">
    <property type="entry name" value="MoaB/Mog-like_dom_sf"/>
</dbReference>
<keyword evidence="8 11" id="KW-0460">Magnesium</keyword>
<comment type="pathway">
    <text evidence="3 11">Cofactor biosynthesis; molybdopterin biosynthesis.</text>
</comment>
<keyword evidence="7 11" id="KW-0479">Metal-binding</keyword>
<reference evidence="14" key="1">
    <citation type="journal article" date="2017" name="Acta Aliment.">
        <title>Plant polysaccharide degrading enzyme system of Thermpbifida cellulosilytica TB100 revealed by de novo genome project data.</title>
        <authorList>
            <person name="Toth A."/>
            <person name="Baka E."/>
            <person name="Luzics S."/>
            <person name="Bata-Vidacs I."/>
            <person name="Nagy I."/>
            <person name="Balint B."/>
            <person name="Herceg R."/>
            <person name="Olasz F."/>
            <person name="Wilk T."/>
            <person name="Nagy T."/>
            <person name="Kriszt B."/>
            <person name="Nagy I."/>
            <person name="Kukolya J."/>
        </authorList>
    </citation>
    <scope>NUCLEOTIDE SEQUENCE [LARGE SCALE GENOMIC DNA]</scope>
    <source>
        <strain evidence="14">TB100</strain>
    </source>
</reference>
<accession>A0A147KJY2</accession>
<dbReference type="SUPFAM" id="SSF53218">
    <property type="entry name" value="Molybdenum cofactor biosynthesis proteins"/>
    <property type="match status" value="1"/>
</dbReference>
<evidence type="ECO:0000313" key="13">
    <source>
        <dbReference type="EMBL" id="KUP97604.1"/>
    </source>
</evidence>
<gene>
    <name evidence="13" type="ORF">AC529_05970</name>
</gene>
<dbReference type="Proteomes" id="UP000074382">
    <property type="component" value="Unassembled WGS sequence"/>
</dbReference>
<comment type="caution">
    <text evidence="13">The sequence shown here is derived from an EMBL/GenBank/DDBJ whole genome shotgun (WGS) entry which is preliminary data.</text>
</comment>
<comment type="cofactor">
    <cofactor evidence="1 11">
        <name>Mg(2+)</name>
        <dbReference type="ChEBI" id="CHEBI:18420"/>
    </cofactor>
</comment>
<dbReference type="CDD" id="cd00887">
    <property type="entry name" value="MoeA"/>
    <property type="match status" value="1"/>
</dbReference>
<dbReference type="GO" id="GO:0006777">
    <property type="term" value="P:Mo-molybdopterin cofactor biosynthetic process"/>
    <property type="evidence" value="ECO:0007669"/>
    <property type="project" value="UniProtKB-UniRule"/>
</dbReference>
<dbReference type="Gene3D" id="2.170.190.11">
    <property type="entry name" value="Molybdopterin biosynthesis moea protein, domain 3"/>
    <property type="match status" value="1"/>
</dbReference>
<dbReference type="STRING" id="665004.AC529_05970"/>
<dbReference type="Gene3D" id="3.90.105.10">
    <property type="entry name" value="Molybdopterin biosynthesis moea protein, domain 2"/>
    <property type="match status" value="1"/>
</dbReference>
<dbReference type="Pfam" id="PF00994">
    <property type="entry name" value="MoCF_biosynth"/>
    <property type="match status" value="1"/>
</dbReference>
<dbReference type="InterPro" id="IPR038987">
    <property type="entry name" value="MoeA-like"/>
</dbReference>
<keyword evidence="14" id="KW-1185">Reference proteome</keyword>
<dbReference type="InterPro" id="IPR036688">
    <property type="entry name" value="MoeA_C_domain_IV_sf"/>
</dbReference>
<feature type="domain" description="MoaB/Mog" evidence="12">
    <location>
        <begin position="179"/>
        <end position="318"/>
    </location>
</feature>
<dbReference type="NCBIfam" id="TIGR00177">
    <property type="entry name" value="molyb_syn"/>
    <property type="match status" value="1"/>
</dbReference>
<dbReference type="UniPathway" id="UPA00344"/>
<keyword evidence="6 11" id="KW-0808">Transferase</keyword>
<protein>
    <recommendedName>
        <fullName evidence="11">Molybdopterin molybdenumtransferase</fullName>
        <ecNumber evidence="11">2.10.1.1</ecNumber>
    </recommendedName>
</protein>
<dbReference type="Pfam" id="PF03453">
    <property type="entry name" value="MoeA_N"/>
    <property type="match status" value="1"/>
</dbReference>
<dbReference type="FunFam" id="2.170.190.11:FF:000004">
    <property type="entry name" value="Molybdopterin molybdenumtransferase"/>
    <property type="match status" value="1"/>
</dbReference>
<organism evidence="13 14">
    <name type="scientific">Thermobifida cellulosilytica TB100</name>
    <dbReference type="NCBI Taxonomy" id="665004"/>
    <lineage>
        <taxon>Bacteria</taxon>
        <taxon>Bacillati</taxon>
        <taxon>Actinomycetota</taxon>
        <taxon>Actinomycetes</taxon>
        <taxon>Streptosporangiales</taxon>
        <taxon>Nocardiopsidaceae</taxon>
        <taxon>Thermobifida</taxon>
    </lineage>
</organism>
<dbReference type="AlphaFoldDB" id="A0A147KJY2"/>
<sequence length="410" mass="42456">MKSVEQHVSDILAVVSRPEPIELDLLRAHGTVLAEPVAAEVALPPFDNSAMDGYAVRAADVAAATPQSPVTLPVVADIPAGDSSVSAIPAGCCARIMTGAPLPAGADAVVPVEWTDGGVATVSVRRAAEPGNAIRRAGSDVVKGAEVLSPGVRIGPAEIAVLAAVGRRSVSVYPRPRVVVLATGEELVEPGQPIGPGQIWESNSFMLTTAAIEAGCEGYRYGFVGDSPHEVLATVKDALAHADLVITSGGVSMGAYDVVKQVLQRLGTVRFEKVAVQPGMPQGYGTVGENRVPVITLPGNPVSAYVSFHLFVLPALRKMSGLPQEQLPSVRARLLAPVVSSPRGRRSYLRAVLDYDAAGGDVAYTALPAGKQGSHQLSGLAEANALVVVPEQVTELPVGSVVEALQLPRR</sequence>
<dbReference type="Pfam" id="PF03454">
    <property type="entry name" value="MoeA_C"/>
    <property type="match status" value="1"/>
</dbReference>
<evidence type="ECO:0000256" key="3">
    <source>
        <dbReference type="ARBA" id="ARBA00005046"/>
    </source>
</evidence>
<dbReference type="GO" id="GO:0046872">
    <property type="term" value="F:metal ion binding"/>
    <property type="evidence" value="ECO:0007669"/>
    <property type="project" value="UniProtKB-UniRule"/>
</dbReference>
<dbReference type="InterPro" id="IPR005110">
    <property type="entry name" value="MoeA_linker/N"/>
</dbReference>
<dbReference type="Gene3D" id="2.40.340.10">
    <property type="entry name" value="MoeA, C-terminal, domain IV"/>
    <property type="match status" value="1"/>
</dbReference>
<dbReference type="InterPro" id="IPR001453">
    <property type="entry name" value="MoaB/Mog_dom"/>
</dbReference>
<dbReference type="OrthoDB" id="9804758at2"/>
<evidence type="ECO:0000256" key="7">
    <source>
        <dbReference type="ARBA" id="ARBA00022723"/>
    </source>
</evidence>
<dbReference type="SUPFAM" id="SSF63867">
    <property type="entry name" value="MoeA C-terminal domain-like"/>
    <property type="match status" value="1"/>
</dbReference>
<dbReference type="RefSeq" id="WP_068753474.1">
    <property type="nucleotide sequence ID" value="NZ_KQ950180.1"/>
</dbReference>
<name>A0A147KJY2_THECS</name>
<dbReference type="PANTHER" id="PTHR10192">
    <property type="entry name" value="MOLYBDOPTERIN BIOSYNTHESIS PROTEIN"/>
    <property type="match status" value="1"/>
</dbReference>
<dbReference type="GO" id="GO:0061599">
    <property type="term" value="F:molybdopterin molybdotransferase activity"/>
    <property type="evidence" value="ECO:0007669"/>
    <property type="project" value="UniProtKB-UniRule"/>
</dbReference>
<dbReference type="PATRIC" id="fig|665004.4.peg.789"/>
<dbReference type="Gene3D" id="3.40.980.10">
    <property type="entry name" value="MoaB/Mog-like domain"/>
    <property type="match status" value="1"/>
</dbReference>
<evidence type="ECO:0000256" key="4">
    <source>
        <dbReference type="ARBA" id="ARBA00010763"/>
    </source>
</evidence>
<dbReference type="InterPro" id="IPR005111">
    <property type="entry name" value="MoeA_C_domain_IV"/>
</dbReference>
<evidence type="ECO:0000256" key="5">
    <source>
        <dbReference type="ARBA" id="ARBA00022505"/>
    </source>
</evidence>
<evidence type="ECO:0000256" key="11">
    <source>
        <dbReference type="RuleBase" id="RU365090"/>
    </source>
</evidence>
<comment type="catalytic activity">
    <reaction evidence="10">
        <text>adenylyl-molybdopterin + molybdate = Mo-molybdopterin + AMP + H(+)</text>
        <dbReference type="Rhea" id="RHEA:35047"/>
        <dbReference type="ChEBI" id="CHEBI:15378"/>
        <dbReference type="ChEBI" id="CHEBI:36264"/>
        <dbReference type="ChEBI" id="CHEBI:62727"/>
        <dbReference type="ChEBI" id="CHEBI:71302"/>
        <dbReference type="ChEBI" id="CHEBI:456215"/>
        <dbReference type="EC" id="2.10.1.1"/>
    </reaction>
</comment>
<comment type="function">
    <text evidence="2 11">Catalyzes the insertion of molybdate into adenylated molybdopterin with the concomitant release of AMP.</text>
</comment>
<dbReference type="PANTHER" id="PTHR10192:SF5">
    <property type="entry name" value="GEPHYRIN"/>
    <property type="match status" value="1"/>
</dbReference>
<keyword evidence="5 11" id="KW-0500">Molybdenum</keyword>
<dbReference type="InterPro" id="IPR036135">
    <property type="entry name" value="MoeA_linker/N_sf"/>
</dbReference>